<organism evidence="1">
    <name type="scientific">viral metagenome</name>
    <dbReference type="NCBI Taxonomy" id="1070528"/>
    <lineage>
        <taxon>unclassified sequences</taxon>
        <taxon>metagenomes</taxon>
        <taxon>organismal metagenomes</taxon>
    </lineage>
</organism>
<accession>A0A6C0K8N0</accession>
<dbReference type="AlphaFoldDB" id="A0A6C0K8N0"/>
<dbReference type="EMBL" id="MN740820">
    <property type="protein sequence ID" value="QHU13436.1"/>
    <property type="molecule type" value="Genomic_DNA"/>
</dbReference>
<protein>
    <submittedName>
        <fullName evidence="1">Uncharacterized protein</fullName>
    </submittedName>
</protein>
<sequence>MSHTYNTIADTEVSGVFCQEKYKACSYRHNVPNSAVWREGIVGDYHLFAKHGDKVYIEAKKVGDIVMSFADLQKNRYLKYYYQLSLLLANDTHKVIEHEEFNKEYDEIFEYTGDRKWSLDTAHIDLHISQDFKKTYKVIPSGIVCYYKINPCNVKDMEYSTIQEVQTFLQIYMYRNDVRLGYFLNRSVIYENIALEYEVAKMDKEIEELKAYFEDKKQVVDMLSTITDKYANANQDILREIIVKYLS</sequence>
<proteinExistence type="predicted"/>
<evidence type="ECO:0000313" key="1">
    <source>
        <dbReference type="EMBL" id="QHU13436.1"/>
    </source>
</evidence>
<reference evidence="1" key="1">
    <citation type="journal article" date="2020" name="Nature">
        <title>Giant virus diversity and host interactions through global metagenomics.</title>
        <authorList>
            <person name="Schulz F."/>
            <person name="Roux S."/>
            <person name="Paez-Espino D."/>
            <person name="Jungbluth S."/>
            <person name="Walsh D.A."/>
            <person name="Denef V.J."/>
            <person name="McMahon K.D."/>
            <person name="Konstantinidis K.T."/>
            <person name="Eloe-Fadrosh E.A."/>
            <person name="Kyrpides N.C."/>
            <person name="Woyke T."/>
        </authorList>
    </citation>
    <scope>NUCLEOTIDE SEQUENCE</scope>
    <source>
        <strain evidence="1">GVMAG-S-1101178-73</strain>
    </source>
</reference>
<name>A0A6C0K8N0_9ZZZZ</name>